<accession>A0A7S3K3P7</accession>
<evidence type="ECO:0000256" key="6">
    <source>
        <dbReference type="ARBA" id="ARBA00022989"/>
    </source>
</evidence>
<evidence type="ECO:0000256" key="7">
    <source>
        <dbReference type="ARBA" id="ARBA00023034"/>
    </source>
</evidence>
<dbReference type="PANTHER" id="PTHR13572">
    <property type="entry name" value="ENDO-ALPHA-1,2-MANNOSIDASE"/>
    <property type="match status" value="1"/>
</dbReference>
<evidence type="ECO:0000256" key="8">
    <source>
        <dbReference type="ARBA" id="ARBA00023136"/>
    </source>
</evidence>
<dbReference type="AlphaFoldDB" id="A0A7S3K3P7"/>
<evidence type="ECO:0000256" key="1">
    <source>
        <dbReference type="ARBA" id="ARBA00004323"/>
    </source>
</evidence>
<dbReference type="Pfam" id="PF16317">
    <property type="entry name" value="Glyco_hydro_99"/>
    <property type="match status" value="1"/>
</dbReference>
<keyword evidence="9" id="KW-0732">Signal</keyword>
<evidence type="ECO:0000256" key="4">
    <source>
        <dbReference type="ARBA" id="ARBA00022801"/>
    </source>
</evidence>
<feature type="signal peptide" evidence="9">
    <location>
        <begin position="1"/>
        <end position="15"/>
    </location>
</feature>
<evidence type="ECO:0000313" key="10">
    <source>
        <dbReference type="EMBL" id="CAE0371654.1"/>
    </source>
</evidence>
<evidence type="ECO:0000256" key="2">
    <source>
        <dbReference type="ARBA" id="ARBA00009559"/>
    </source>
</evidence>
<dbReference type="Gene3D" id="3.20.20.80">
    <property type="entry name" value="Glycosidases"/>
    <property type="match status" value="1"/>
</dbReference>
<gene>
    <name evidence="10" type="ORF">ALAG00032_LOCUS12436</name>
</gene>
<comment type="subcellular location">
    <subcellularLocation>
        <location evidence="1">Golgi apparatus membrane</location>
        <topology evidence="1">Single-pass type II membrane protein</topology>
    </subcellularLocation>
</comment>
<dbReference type="InterPro" id="IPR026071">
    <property type="entry name" value="Glyco_Hydrolase_99"/>
</dbReference>
<keyword evidence="5" id="KW-0735">Signal-anchor</keyword>
<keyword evidence="6" id="KW-1133">Transmembrane helix</keyword>
<organism evidence="10">
    <name type="scientific">Aureoumbra lagunensis</name>
    <dbReference type="NCBI Taxonomy" id="44058"/>
    <lineage>
        <taxon>Eukaryota</taxon>
        <taxon>Sar</taxon>
        <taxon>Stramenopiles</taxon>
        <taxon>Ochrophyta</taxon>
        <taxon>Pelagophyceae</taxon>
        <taxon>Pelagomonadales</taxon>
        <taxon>Aureoumbra</taxon>
    </lineage>
</organism>
<evidence type="ECO:0000256" key="3">
    <source>
        <dbReference type="ARBA" id="ARBA00022692"/>
    </source>
</evidence>
<dbReference type="GO" id="GO:0000139">
    <property type="term" value="C:Golgi membrane"/>
    <property type="evidence" value="ECO:0007669"/>
    <property type="project" value="UniProtKB-SubCell"/>
</dbReference>
<evidence type="ECO:0000256" key="5">
    <source>
        <dbReference type="ARBA" id="ARBA00022968"/>
    </source>
</evidence>
<dbReference type="GO" id="GO:0004559">
    <property type="term" value="F:alpha-mannosidase activity"/>
    <property type="evidence" value="ECO:0007669"/>
    <property type="project" value="TreeGrafter"/>
</dbReference>
<feature type="chain" id="PRO_5031074633" evidence="9">
    <location>
        <begin position="16"/>
        <end position="391"/>
    </location>
</feature>
<dbReference type="EMBL" id="HBIJ01018916">
    <property type="protein sequence ID" value="CAE0371654.1"/>
    <property type="molecule type" value="Transcribed_RNA"/>
</dbReference>
<dbReference type="CDD" id="cd11574">
    <property type="entry name" value="GH99"/>
    <property type="match status" value="1"/>
</dbReference>
<dbReference type="PANTHER" id="PTHR13572:SF4">
    <property type="entry name" value="RE57134P"/>
    <property type="match status" value="1"/>
</dbReference>
<comment type="similarity">
    <text evidence="2">Belongs to the glycosyl hydrolase 99 family.</text>
</comment>
<keyword evidence="8" id="KW-0472">Membrane</keyword>
<proteinExistence type="inferred from homology"/>
<keyword evidence="7" id="KW-0333">Golgi apparatus</keyword>
<keyword evidence="4" id="KW-0378">Hydrolase</keyword>
<evidence type="ECO:0000256" key="9">
    <source>
        <dbReference type="SAM" id="SignalP"/>
    </source>
</evidence>
<sequence length="391" mass="45657">MMFMVVVLIASGASGNRFNDEAPQVHVFYYLWYAAKDGKYIHWDHSVLPHWDTRVREKYRDMENKRYNPPEELHSVYYPLLGPYSSADEKTVDQHFAWMKQYEIDAAVLSWTGRQVLSDTQGVKTDDVFPFAIAAAQRYNIKIAVHLEPYHGRSPKSIKEDIRYLKERYGDSLIYKNGLPLIYIYDAYHSSSEEWHQLLCHDGNATIRNDPTTDVYALATILERNELFHLAECFDGIYTYFATDGFTFGATSENWAYLKQFAHQKNKILSISLGPGYNDTKIRPWNSIATRDRRQGAYFQAQLNKAIAADPDIISITSFNEWGEGTQIEPAQPYPHHLPGYDFLLKEEKDHQEAVSNNDPFLYLELLRKAKRSWKEQRRRLFLRTNLRDEV</sequence>
<keyword evidence="3" id="KW-0812">Transmembrane</keyword>
<name>A0A7S3K3P7_9STRA</name>
<reference evidence="10" key="1">
    <citation type="submission" date="2021-01" db="EMBL/GenBank/DDBJ databases">
        <authorList>
            <person name="Corre E."/>
            <person name="Pelletier E."/>
            <person name="Niang G."/>
            <person name="Scheremetjew M."/>
            <person name="Finn R."/>
            <person name="Kale V."/>
            <person name="Holt S."/>
            <person name="Cochrane G."/>
            <person name="Meng A."/>
            <person name="Brown T."/>
            <person name="Cohen L."/>
        </authorList>
    </citation>
    <scope>NUCLEOTIDE SEQUENCE</scope>
    <source>
        <strain evidence="10">CCMP1510</strain>
    </source>
</reference>
<protein>
    <submittedName>
        <fullName evidence="10">Uncharacterized protein</fullName>
    </submittedName>
</protein>